<dbReference type="AlphaFoldDB" id="W0F4W4"/>
<feature type="transmembrane region" description="Helical" evidence="1">
    <location>
        <begin position="127"/>
        <end position="145"/>
    </location>
</feature>
<organism evidence="2 3">
    <name type="scientific">Niabella soli DSM 19437</name>
    <dbReference type="NCBI Taxonomy" id="929713"/>
    <lineage>
        <taxon>Bacteria</taxon>
        <taxon>Pseudomonadati</taxon>
        <taxon>Bacteroidota</taxon>
        <taxon>Chitinophagia</taxon>
        <taxon>Chitinophagales</taxon>
        <taxon>Chitinophagaceae</taxon>
        <taxon>Niabella</taxon>
    </lineage>
</organism>
<dbReference type="STRING" id="929713.NIASO_20940"/>
<dbReference type="EMBL" id="CP007035">
    <property type="protein sequence ID" value="AHF18120.1"/>
    <property type="molecule type" value="Genomic_DNA"/>
</dbReference>
<dbReference type="Proteomes" id="UP000003586">
    <property type="component" value="Chromosome"/>
</dbReference>
<keyword evidence="3" id="KW-1185">Reference proteome</keyword>
<keyword evidence="1" id="KW-0812">Transmembrane</keyword>
<dbReference type="KEGG" id="nso:NIASO_20940"/>
<accession>W0F4W4</accession>
<gene>
    <name evidence="2" type="ORF">NIASO_20940</name>
</gene>
<evidence type="ECO:0000313" key="3">
    <source>
        <dbReference type="Proteomes" id="UP000003586"/>
    </source>
</evidence>
<proteinExistence type="predicted"/>
<dbReference type="HOGENOM" id="CLU_1766071_0_0_10"/>
<sequence>MINIIVYILVLAINAFLLFRAPKRYTRKKLLIINGIGIGASMLLLFLCSLMALGISKMTSIDEEAAQQFFFGVFEILFILFVLNFFVVLAVDGVINLLTRFQGDYDKNTLYQQPVRFIDRNKGVIKIIARIIFFLSAARIFYQILFD</sequence>
<feature type="transmembrane region" description="Helical" evidence="1">
    <location>
        <begin position="6"/>
        <end position="22"/>
    </location>
</feature>
<keyword evidence="1" id="KW-0472">Membrane</keyword>
<evidence type="ECO:0000313" key="2">
    <source>
        <dbReference type="EMBL" id="AHF18120.1"/>
    </source>
</evidence>
<keyword evidence="1" id="KW-1133">Transmembrane helix</keyword>
<name>W0F4W4_9BACT</name>
<evidence type="ECO:0000256" key="1">
    <source>
        <dbReference type="SAM" id="Phobius"/>
    </source>
</evidence>
<reference evidence="2 3" key="1">
    <citation type="submission" date="2013-12" db="EMBL/GenBank/DDBJ databases">
        <authorList>
            <consortium name="DOE Joint Genome Institute"/>
            <person name="Eisen J."/>
            <person name="Huntemann M."/>
            <person name="Han J."/>
            <person name="Chen A."/>
            <person name="Kyrpides N."/>
            <person name="Mavromatis K."/>
            <person name="Markowitz V."/>
            <person name="Palaniappan K."/>
            <person name="Ivanova N."/>
            <person name="Schaumberg A."/>
            <person name="Pati A."/>
            <person name="Liolios K."/>
            <person name="Nordberg H.P."/>
            <person name="Cantor M.N."/>
            <person name="Hua S.X."/>
            <person name="Woyke T."/>
        </authorList>
    </citation>
    <scope>NUCLEOTIDE SEQUENCE [LARGE SCALE GENOMIC DNA]</scope>
    <source>
        <strain evidence="3">DSM 19437</strain>
    </source>
</reference>
<feature type="transmembrane region" description="Helical" evidence="1">
    <location>
        <begin position="31"/>
        <end position="56"/>
    </location>
</feature>
<protein>
    <submittedName>
        <fullName evidence="2">Uncharacterized protein</fullName>
    </submittedName>
</protein>
<feature type="transmembrane region" description="Helical" evidence="1">
    <location>
        <begin position="76"/>
        <end position="98"/>
    </location>
</feature>